<dbReference type="STRING" id="764291.STRUR_0823"/>
<evidence type="ECO:0000313" key="2">
    <source>
        <dbReference type="Proteomes" id="UP000005388"/>
    </source>
</evidence>
<name>G5KEI9_9STRE</name>
<accession>G5KEI9</accession>
<organism evidence="1 2">
    <name type="scientific">Streptococcus urinalis 2285-97</name>
    <dbReference type="NCBI Taxonomy" id="764291"/>
    <lineage>
        <taxon>Bacteria</taxon>
        <taxon>Bacillati</taxon>
        <taxon>Bacillota</taxon>
        <taxon>Bacilli</taxon>
        <taxon>Lactobacillales</taxon>
        <taxon>Streptococcaceae</taxon>
        <taxon>Streptococcus</taxon>
    </lineage>
</organism>
<dbReference type="Proteomes" id="UP000005388">
    <property type="component" value="Unassembled WGS sequence"/>
</dbReference>
<sequence length="47" mass="5191">MFSCIADQFFRFLRGVMGDGLGGEVAWLKILIIGRTKGVYPATLQTI</sequence>
<protein>
    <submittedName>
        <fullName evidence="1">Uncharacterized protein</fullName>
    </submittedName>
</protein>
<reference evidence="1 2" key="1">
    <citation type="journal article" date="2014" name="Int. J. Syst. Evol. Microbiol.">
        <title>Phylogenomics and the dynamic genome evolution of the genus Streptococcus.</title>
        <authorList>
            <consortium name="The Broad Institute Genome Sequencing Platform"/>
            <person name="Richards V.P."/>
            <person name="Palmer S.R."/>
            <person name="Pavinski Bitar P.D."/>
            <person name="Qin X."/>
            <person name="Weinstock G.M."/>
            <person name="Highlander S.K."/>
            <person name="Town C.D."/>
            <person name="Burne R.A."/>
            <person name="Stanhope M.J."/>
        </authorList>
    </citation>
    <scope>NUCLEOTIDE SEQUENCE [LARGE SCALE GENOMIC DNA]</scope>
    <source>
        <strain evidence="1 2">2285-97</strain>
    </source>
</reference>
<dbReference type="EMBL" id="AEUZ02000001">
    <property type="protein sequence ID" value="EHJ57044.1"/>
    <property type="molecule type" value="Genomic_DNA"/>
</dbReference>
<keyword evidence="2" id="KW-1185">Reference proteome</keyword>
<gene>
    <name evidence="1" type="ORF">STRUR_0823</name>
</gene>
<dbReference type="AlphaFoldDB" id="G5KEI9"/>
<comment type="caution">
    <text evidence="1">The sequence shown here is derived from an EMBL/GenBank/DDBJ whole genome shotgun (WGS) entry which is preliminary data.</text>
</comment>
<evidence type="ECO:0000313" key="1">
    <source>
        <dbReference type="EMBL" id="EHJ57044.1"/>
    </source>
</evidence>
<proteinExistence type="predicted"/>